<dbReference type="Gene3D" id="3.40.50.620">
    <property type="entry name" value="HUPs"/>
    <property type="match status" value="1"/>
</dbReference>
<reference evidence="5 6" key="1">
    <citation type="submission" date="2019-04" db="EMBL/GenBank/DDBJ databases">
        <authorList>
            <person name="Hwang J.C."/>
        </authorList>
    </citation>
    <scope>NUCLEOTIDE SEQUENCE [LARGE SCALE GENOMIC DNA]</scope>
    <source>
        <strain evidence="5 6">IMCC35002</strain>
    </source>
</reference>
<dbReference type="InterPro" id="IPR014729">
    <property type="entry name" value="Rossmann-like_a/b/a_fold"/>
</dbReference>
<comment type="caution">
    <text evidence="5">The sequence shown here is derived from an EMBL/GenBank/DDBJ whole genome shotgun (WGS) entry which is preliminary data.</text>
</comment>
<evidence type="ECO:0000256" key="1">
    <source>
        <dbReference type="ARBA" id="ARBA00005187"/>
    </source>
</evidence>
<comment type="catalytic activity">
    <reaction evidence="3">
        <text>L-aspartate + L-glutamine + ATP + H2O = L-asparagine + L-glutamate + AMP + diphosphate + H(+)</text>
        <dbReference type="Rhea" id="RHEA:12228"/>
        <dbReference type="ChEBI" id="CHEBI:15377"/>
        <dbReference type="ChEBI" id="CHEBI:15378"/>
        <dbReference type="ChEBI" id="CHEBI:29985"/>
        <dbReference type="ChEBI" id="CHEBI:29991"/>
        <dbReference type="ChEBI" id="CHEBI:30616"/>
        <dbReference type="ChEBI" id="CHEBI:33019"/>
        <dbReference type="ChEBI" id="CHEBI:58048"/>
        <dbReference type="ChEBI" id="CHEBI:58359"/>
        <dbReference type="ChEBI" id="CHEBI:456215"/>
        <dbReference type="EC" id="6.3.5.4"/>
    </reaction>
</comment>
<dbReference type="PANTHER" id="PTHR43284">
    <property type="entry name" value="ASPARAGINE SYNTHETASE (GLUTAMINE-HYDROLYZING)"/>
    <property type="match status" value="1"/>
</dbReference>
<dbReference type="AlphaFoldDB" id="A0A4U1BUS7"/>
<protein>
    <recommendedName>
        <fullName evidence="2">asparagine synthase (glutamine-hydrolyzing)</fullName>
        <ecNumber evidence="2">6.3.5.4</ecNumber>
    </recommendedName>
</protein>
<sequence length="550" mass="62757">MSFQIGFYTEKWQAPHHSLVQLLLKKYPNADHYQDEHCFLLNHSHGSWQSNDWHQTPESILLCFGHPLLSQNRSQDLKQLNQAQLNVQALEDAQGSYLLTHYNTRSKQLTLCADPLAIRPFYTTEFAGGTLFANRMKPLVEYAPLTKRNVDAQLEYALLGYTLGEHTPYQRLRASLPGEVLTLTGQSQRFSRHHSWHHLASKPGENLDAGIEQLDSAFKQAVARYCADDHHFVSTLSGGLDSRLIASELRRQGKQIQSLNFSRSLTQDLWCAQQFADSQGISLEVIAVDDTQAKTCEQRLGQHWNSENFANYHDVERPQLVWSGNGGSVCVGQIYTSAPLLDAIKTGDTEQVIDAYIAQQQAIVPAALIDDGSNQQLRFKERLMAALAKYSTLPMSKAWQLFLWENDQHQHVAIPFEEMDQFQLDFYLPFYSKGVLDAMMSMPMEAATRHGIYMEWTQRHYPQMLTTPWQTYPEHLPCPLPKPANLQHQWQLALPKGTRRALQHQGWQSCLNGKPPLKRAAIAARLLADQLGIRDASAHLKFVAQYQRWR</sequence>
<evidence type="ECO:0000313" key="6">
    <source>
        <dbReference type="Proteomes" id="UP000305675"/>
    </source>
</evidence>
<dbReference type="InterPro" id="IPR001962">
    <property type="entry name" value="Asn_synthase"/>
</dbReference>
<dbReference type="SUPFAM" id="SSF52402">
    <property type="entry name" value="Adenine nucleotide alpha hydrolases-like"/>
    <property type="match status" value="1"/>
</dbReference>
<dbReference type="OrthoDB" id="8766270at2"/>
<evidence type="ECO:0000259" key="4">
    <source>
        <dbReference type="Pfam" id="PF00733"/>
    </source>
</evidence>
<evidence type="ECO:0000256" key="3">
    <source>
        <dbReference type="ARBA" id="ARBA00048741"/>
    </source>
</evidence>
<dbReference type="PANTHER" id="PTHR43284:SF1">
    <property type="entry name" value="ASPARAGINE SYNTHETASE"/>
    <property type="match status" value="1"/>
</dbReference>
<accession>A0A4U1BUS7</accession>
<dbReference type="GO" id="GO:0004066">
    <property type="term" value="F:asparagine synthase (glutamine-hydrolyzing) activity"/>
    <property type="evidence" value="ECO:0007669"/>
    <property type="project" value="UniProtKB-EC"/>
</dbReference>
<organism evidence="5 6">
    <name type="scientific">Ferrimonas aestuarii</name>
    <dbReference type="NCBI Taxonomy" id="2569539"/>
    <lineage>
        <taxon>Bacteria</taxon>
        <taxon>Pseudomonadati</taxon>
        <taxon>Pseudomonadota</taxon>
        <taxon>Gammaproteobacteria</taxon>
        <taxon>Alteromonadales</taxon>
        <taxon>Ferrimonadaceae</taxon>
        <taxon>Ferrimonas</taxon>
    </lineage>
</organism>
<dbReference type="Proteomes" id="UP000305675">
    <property type="component" value="Unassembled WGS sequence"/>
</dbReference>
<evidence type="ECO:0000256" key="2">
    <source>
        <dbReference type="ARBA" id="ARBA00012737"/>
    </source>
</evidence>
<dbReference type="EMBL" id="SWCJ01000001">
    <property type="protein sequence ID" value="TKB58341.1"/>
    <property type="molecule type" value="Genomic_DNA"/>
</dbReference>
<proteinExistence type="predicted"/>
<dbReference type="Gene3D" id="3.60.20.10">
    <property type="entry name" value="Glutamine Phosphoribosylpyrophosphate, subunit 1, domain 1"/>
    <property type="match status" value="1"/>
</dbReference>
<gene>
    <name evidence="5" type="ORF">FCL42_00910</name>
</gene>
<dbReference type="Pfam" id="PF00733">
    <property type="entry name" value="Asn_synthase"/>
    <property type="match status" value="1"/>
</dbReference>
<dbReference type="InterPro" id="IPR051786">
    <property type="entry name" value="ASN_synthetase/amidase"/>
</dbReference>
<dbReference type="EC" id="6.3.5.4" evidence="2"/>
<dbReference type="GO" id="GO:0006529">
    <property type="term" value="P:asparagine biosynthetic process"/>
    <property type="evidence" value="ECO:0007669"/>
    <property type="project" value="InterPro"/>
</dbReference>
<name>A0A4U1BUS7_9GAMM</name>
<dbReference type="SUPFAM" id="SSF56235">
    <property type="entry name" value="N-terminal nucleophile aminohydrolases (Ntn hydrolases)"/>
    <property type="match status" value="1"/>
</dbReference>
<keyword evidence="6" id="KW-1185">Reference proteome</keyword>
<dbReference type="RefSeq" id="WP_136861489.1">
    <property type="nucleotide sequence ID" value="NZ_SWCJ01000001.1"/>
</dbReference>
<evidence type="ECO:0000313" key="5">
    <source>
        <dbReference type="EMBL" id="TKB58341.1"/>
    </source>
</evidence>
<feature type="domain" description="Asparagine synthetase" evidence="4">
    <location>
        <begin position="214"/>
        <end position="290"/>
    </location>
</feature>
<comment type="pathway">
    <text evidence="1">Amino-acid biosynthesis; L-asparagine biosynthesis; L-asparagine from L-aspartate (L-Gln route): step 1/1.</text>
</comment>
<dbReference type="InterPro" id="IPR029055">
    <property type="entry name" value="Ntn_hydrolases_N"/>
</dbReference>